<dbReference type="PATRIC" id="fig|937777.3.peg.466"/>
<dbReference type="InterPro" id="IPR023346">
    <property type="entry name" value="Lysozyme-like_dom_sf"/>
</dbReference>
<evidence type="ECO:0000259" key="1">
    <source>
        <dbReference type="Pfam" id="PF05838"/>
    </source>
</evidence>
<dbReference type="STRING" id="937777.Deipe_0459"/>
<dbReference type="CDD" id="cd13926">
    <property type="entry name" value="N-acetylmuramidase_GH108"/>
    <property type="match status" value="1"/>
</dbReference>
<dbReference type="OrthoDB" id="9815229at2"/>
<dbReference type="EMBL" id="CP003382">
    <property type="protein sequence ID" value="AFZ66055.1"/>
    <property type="molecule type" value="Genomic_DNA"/>
</dbReference>
<reference evidence="3" key="1">
    <citation type="submission" date="2012-03" db="EMBL/GenBank/DDBJ databases">
        <title>Complete sequence of chromosome of Deinococcus peraridilitoris DSM 19664.</title>
        <authorList>
            <person name="Lucas S."/>
            <person name="Copeland A."/>
            <person name="Lapidus A."/>
            <person name="Glavina del Rio T."/>
            <person name="Dalin E."/>
            <person name="Tice H."/>
            <person name="Bruce D."/>
            <person name="Goodwin L."/>
            <person name="Pitluck S."/>
            <person name="Peters L."/>
            <person name="Mikhailova N."/>
            <person name="Lu M."/>
            <person name="Kyrpides N."/>
            <person name="Mavromatis K."/>
            <person name="Ivanova N."/>
            <person name="Brettin T."/>
            <person name="Detter J.C."/>
            <person name="Han C."/>
            <person name="Larimer F."/>
            <person name="Land M."/>
            <person name="Hauser L."/>
            <person name="Markowitz V."/>
            <person name="Cheng J.-F."/>
            <person name="Hugenholtz P."/>
            <person name="Woyke T."/>
            <person name="Wu D."/>
            <person name="Pukall R."/>
            <person name="Steenblock K."/>
            <person name="Brambilla E."/>
            <person name="Klenk H.-P."/>
            <person name="Eisen J.A."/>
        </authorList>
    </citation>
    <scope>NUCLEOTIDE SEQUENCE [LARGE SCALE GENOMIC DNA]</scope>
    <source>
        <strain evidence="3">DSM 19664 / LMG 22246 / CIP 109416 / KR-200</strain>
    </source>
</reference>
<dbReference type="Pfam" id="PF05838">
    <property type="entry name" value="Glyco_hydro_108"/>
    <property type="match status" value="1"/>
</dbReference>
<feature type="domain" description="TtsA-like Glycoside hydrolase family 108" evidence="1">
    <location>
        <begin position="9"/>
        <end position="92"/>
    </location>
</feature>
<dbReference type="Proteomes" id="UP000010467">
    <property type="component" value="Chromosome"/>
</dbReference>
<dbReference type="HOGENOM" id="CLU_082693_1_0_0"/>
<dbReference type="SUPFAM" id="SSF53955">
    <property type="entry name" value="Lysozyme-like"/>
    <property type="match status" value="1"/>
</dbReference>
<dbReference type="AlphaFoldDB" id="K9ZZ75"/>
<dbReference type="KEGG" id="dpd:Deipe_0459"/>
<evidence type="ECO:0000313" key="3">
    <source>
        <dbReference type="Proteomes" id="UP000010467"/>
    </source>
</evidence>
<dbReference type="Gene3D" id="1.20.141.10">
    <property type="entry name" value="Chitosanase, subunit A, domain 1"/>
    <property type="match status" value="1"/>
</dbReference>
<dbReference type="eggNOG" id="COG3926">
    <property type="taxonomic scope" value="Bacteria"/>
</dbReference>
<gene>
    <name evidence="2" type="ordered locus">Deipe_0459</name>
</gene>
<dbReference type="InterPro" id="IPR008565">
    <property type="entry name" value="TtsA-like_GH18_dom"/>
</dbReference>
<accession>K9ZZ75</accession>
<proteinExistence type="predicted"/>
<name>K9ZZ75_DEIPD</name>
<evidence type="ECO:0000313" key="2">
    <source>
        <dbReference type="EMBL" id="AFZ66055.1"/>
    </source>
</evidence>
<dbReference type="RefSeq" id="WP_015234365.1">
    <property type="nucleotide sequence ID" value="NC_019793.1"/>
</dbReference>
<keyword evidence="3" id="KW-1185">Reference proteome</keyword>
<sequence>MTDFERALRFTLRWEGGKVDDPFDRGGRTNCGITQGTFNAWCKAQGRPPRDVWSITPAEVAAIYRQRYWNRVTAGRVWPLNAVCFDIAVNHGPGNLGYMLKQAKAQVPMGTPNMQTEIARELLVARGAFYRAIVRHNPTQLRFMRGWTNRLNDLRRFVALEEIT</sequence>
<protein>
    <submittedName>
        <fullName evidence="2">Putative secretion activating protein</fullName>
    </submittedName>
</protein>
<organism evidence="2 3">
    <name type="scientific">Deinococcus peraridilitoris (strain DSM 19664 / LMG 22246 / CIP 109416 / KR-200)</name>
    <dbReference type="NCBI Taxonomy" id="937777"/>
    <lineage>
        <taxon>Bacteria</taxon>
        <taxon>Thermotogati</taxon>
        <taxon>Deinococcota</taxon>
        <taxon>Deinococci</taxon>
        <taxon>Deinococcales</taxon>
        <taxon>Deinococcaceae</taxon>
        <taxon>Deinococcus</taxon>
    </lineage>
</organism>